<dbReference type="UniPathway" id="UPA00232"/>
<dbReference type="GO" id="GO:0008813">
    <property type="term" value="F:chorismate lyase activity"/>
    <property type="evidence" value="ECO:0007669"/>
    <property type="project" value="UniProtKB-UniRule"/>
</dbReference>
<comment type="subcellular location">
    <subcellularLocation>
        <location evidence="4">Cytoplasm</location>
    </subcellularLocation>
</comment>
<comment type="catalytic activity">
    <reaction evidence="4">
        <text>chorismate = 4-hydroxybenzoate + pyruvate</text>
        <dbReference type="Rhea" id="RHEA:16505"/>
        <dbReference type="ChEBI" id="CHEBI:15361"/>
        <dbReference type="ChEBI" id="CHEBI:17879"/>
        <dbReference type="ChEBI" id="CHEBI:29748"/>
        <dbReference type="EC" id="4.1.3.40"/>
    </reaction>
</comment>
<evidence type="ECO:0000256" key="1">
    <source>
        <dbReference type="ARBA" id="ARBA00022490"/>
    </source>
</evidence>
<dbReference type="PANTHER" id="PTHR38683:SF1">
    <property type="entry name" value="CHORISMATE PYRUVATE-LYASE"/>
    <property type="match status" value="1"/>
</dbReference>
<dbReference type="KEGG" id="apel:CA267_009755"/>
<dbReference type="SUPFAM" id="SSF64288">
    <property type="entry name" value="Chorismate lyase-like"/>
    <property type="match status" value="1"/>
</dbReference>
<dbReference type="InterPro" id="IPR007440">
    <property type="entry name" value="Chorismate--pyruvate_lyase"/>
</dbReference>
<comment type="similarity">
    <text evidence="4">Belongs to the UbiC family.</text>
</comment>
<evidence type="ECO:0000256" key="3">
    <source>
        <dbReference type="ARBA" id="ARBA00023239"/>
    </source>
</evidence>
<dbReference type="Proteomes" id="UP000219285">
    <property type="component" value="Chromosome"/>
</dbReference>
<keyword evidence="3 4" id="KW-0456">Lyase</keyword>
<keyword evidence="1 4" id="KW-0963">Cytoplasm</keyword>
<reference evidence="6" key="1">
    <citation type="submission" date="2014-12" db="EMBL/GenBank/DDBJ databases">
        <title>Complete genome sequence of a multi-drug resistant Klebsiella pneumoniae.</title>
        <authorList>
            <person name="Hua X."/>
            <person name="Chen Q."/>
            <person name="Li X."/>
            <person name="Feng Y."/>
            <person name="Ruan Z."/>
            <person name="Yu Y."/>
        </authorList>
    </citation>
    <scope>NUCLEOTIDE SEQUENCE [LARGE SCALE GENOMIC DNA]</scope>
    <source>
        <strain evidence="6">5.12</strain>
    </source>
</reference>
<dbReference type="InterPro" id="IPR028978">
    <property type="entry name" value="Chorismate_lyase_/UTRA_dom_sf"/>
</dbReference>
<keyword evidence="4" id="KW-0670">Pyruvate</keyword>
<sequence>MELPYEFPVGLDVNWTPASEAEIHDPYLRNWLLDTGSLTERLQSMCRRFSLVKLGQGTVALHKSESKRLEVADERGWQVREVVLCGDDKPWVFARSVIPNSLISGELANLGSSPLGSRLFNDARFTRSEFEVCHFAADTLPRLPLFASSQPLWGRRSCFRLEGISMMVAELFLADAPAYQAGFRHGK</sequence>
<dbReference type="Gene3D" id="3.40.1410.10">
    <property type="entry name" value="Chorismate lyase-like"/>
    <property type="match status" value="1"/>
</dbReference>
<comment type="function">
    <text evidence="4">Removes the pyruvyl group from chorismate, with concomitant aromatization of the ring, to provide 4-hydroxybenzoate (4HB) for the ubiquinone pathway.</text>
</comment>
<evidence type="ECO:0000313" key="6">
    <source>
        <dbReference type="Proteomes" id="UP000219285"/>
    </source>
</evidence>
<organism evidence="5 6">
    <name type="scientific">Alteromonas pelagimontana</name>
    <dbReference type="NCBI Taxonomy" id="1858656"/>
    <lineage>
        <taxon>Bacteria</taxon>
        <taxon>Pseudomonadati</taxon>
        <taxon>Pseudomonadota</taxon>
        <taxon>Gammaproteobacteria</taxon>
        <taxon>Alteromonadales</taxon>
        <taxon>Alteromonadaceae</taxon>
        <taxon>Alteromonas/Salinimonas group</taxon>
        <taxon>Alteromonas</taxon>
    </lineage>
</organism>
<feature type="binding site" evidence="4">
    <location>
        <position position="170"/>
    </location>
    <ligand>
        <name>substrate</name>
    </ligand>
</feature>
<comment type="pathway">
    <text evidence="4">Cofactor biosynthesis; ubiquinone biosynthesis.</text>
</comment>
<dbReference type="Pfam" id="PF04345">
    <property type="entry name" value="Chor_lyase"/>
    <property type="match status" value="1"/>
</dbReference>
<dbReference type="OrthoDB" id="9789493at2"/>
<dbReference type="EC" id="4.1.3.40" evidence="4"/>
<proteinExistence type="inferred from homology"/>
<dbReference type="GO" id="GO:0005829">
    <property type="term" value="C:cytosol"/>
    <property type="evidence" value="ECO:0007669"/>
    <property type="project" value="TreeGrafter"/>
</dbReference>
<keyword evidence="6" id="KW-1185">Reference proteome</keyword>
<dbReference type="GO" id="GO:0042866">
    <property type="term" value="P:pyruvate biosynthetic process"/>
    <property type="evidence" value="ECO:0007669"/>
    <property type="project" value="UniProtKB-UniRule"/>
</dbReference>
<accession>A0A6M4MCY3</accession>
<dbReference type="HAMAP" id="MF_01632">
    <property type="entry name" value="UbiC"/>
    <property type="match status" value="1"/>
</dbReference>
<protein>
    <recommendedName>
        <fullName evidence="4">Probable chorismate pyruvate-lyase</fullName>
        <shortName evidence="4">CL</shortName>
        <shortName evidence="4">CPL</shortName>
        <ecNumber evidence="4">4.1.3.40</ecNumber>
    </recommendedName>
</protein>
<dbReference type="GO" id="GO:0006744">
    <property type="term" value="P:ubiquinone biosynthetic process"/>
    <property type="evidence" value="ECO:0007669"/>
    <property type="project" value="UniProtKB-UniRule"/>
</dbReference>
<dbReference type="AlphaFoldDB" id="A0A6M4MCY3"/>
<dbReference type="EMBL" id="CP052766">
    <property type="protein sequence ID" value="QJR81041.1"/>
    <property type="molecule type" value="Genomic_DNA"/>
</dbReference>
<dbReference type="RefSeq" id="WP_075607664.1">
    <property type="nucleotide sequence ID" value="NZ_CP052766.1"/>
</dbReference>
<feature type="binding site" evidence="4">
    <location>
        <position position="115"/>
    </location>
    <ligand>
        <name>substrate</name>
    </ligand>
</feature>
<gene>
    <name evidence="4" type="primary">ubiC</name>
    <name evidence="5" type="ORF">CA267_009755</name>
</gene>
<keyword evidence="2 4" id="KW-0831">Ubiquinone biosynthesis</keyword>
<evidence type="ECO:0000256" key="2">
    <source>
        <dbReference type="ARBA" id="ARBA00022688"/>
    </source>
</evidence>
<comment type="caution">
    <text evidence="4">Lacks conserved residue(s) required for the propagation of feature annotation.</text>
</comment>
<name>A0A6M4MCY3_9ALTE</name>
<dbReference type="PANTHER" id="PTHR38683">
    <property type="entry name" value="CHORISMATE PYRUVATE-LYASE"/>
    <property type="match status" value="1"/>
</dbReference>
<feature type="binding site" evidence="4">
    <location>
        <position position="80"/>
    </location>
    <ligand>
        <name>substrate</name>
    </ligand>
</feature>
<reference evidence="5 6" key="2">
    <citation type="submission" date="2020-04" db="EMBL/GenBank/DDBJ databases">
        <title>Complete genome sequence of Alteromonas pelagimontana 5.12T.</title>
        <authorList>
            <person name="Sinha R.K."/>
            <person name="Krishnan K.P."/>
            <person name="Kurian J.P."/>
        </authorList>
    </citation>
    <scope>NUCLEOTIDE SEQUENCE [LARGE SCALE GENOMIC DNA]</scope>
    <source>
        <strain evidence="5 6">5.12</strain>
    </source>
</reference>
<evidence type="ECO:0000313" key="5">
    <source>
        <dbReference type="EMBL" id="QJR81041.1"/>
    </source>
</evidence>
<evidence type="ECO:0000256" key="4">
    <source>
        <dbReference type="HAMAP-Rule" id="MF_01632"/>
    </source>
</evidence>